<organism evidence="2 3">
    <name type="scientific">Pricia antarctica</name>
    <dbReference type="NCBI Taxonomy" id="641691"/>
    <lineage>
        <taxon>Bacteria</taxon>
        <taxon>Pseudomonadati</taxon>
        <taxon>Bacteroidota</taxon>
        <taxon>Flavobacteriia</taxon>
        <taxon>Flavobacteriales</taxon>
        <taxon>Flavobacteriaceae</taxon>
        <taxon>Pricia</taxon>
    </lineage>
</organism>
<feature type="transmembrane region" description="Helical" evidence="1">
    <location>
        <begin position="25"/>
        <end position="45"/>
    </location>
</feature>
<proteinExistence type="predicted"/>
<keyword evidence="1" id="KW-1133">Transmembrane helix</keyword>
<sequence>MDVYYTIVQNTSLKDMPKWFKATSLLLFTAIVSLILAMCTMLFMYGPNMVIRYGY</sequence>
<evidence type="ECO:0000313" key="3">
    <source>
        <dbReference type="Proteomes" id="UP000199109"/>
    </source>
</evidence>
<gene>
    <name evidence="2" type="ORF">SAMN05421636_106357</name>
</gene>
<name>A0A1G7EX46_9FLAO</name>
<dbReference type="Proteomes" id="UP000199109">
    <property type="component" value="Unassembled WGS sequence"/>
</dbReference>
<accession>A0A1G7EX46</accession>
<dbReference type="AlphaFoldDB" id="A0A1G7EX46"/>
<keyword evidence="1" id="KW-0472">Membrane</keyword>
<reference evidence="2 3" key="1">
    <citation type="submission" date="2016-10" db="EMBL/GenBank/DDBJ databases">
        <authorList>
            <person name="de Groot N.N."/>
        </authorList>
    </citation>
    <scope>NUCLEOTIDE SEQUENCE [LARGE SCALE GENOMIC DNA]</scope>
    <source>
        <strain evidence="2 3">DSM 23421</strain>
    </source>
</reference>
<protein>
    <submittedName>
        <fullName evidence="2">Uncharacterized protein</fullName>
    </submittedName>
</protein>
<dbReference type="EMBL" id="FNAO01000006">
    <property type="protein sequence ID" value="SDE68232.1"/>
    <property type="molecule type" value="Genomic_DNA"/>
</dbReference>
<evidence type="ECO:0000256" key="1">
    <source>
        <dbReference type="SAM" id="Phobius"/>
    </source>
</evidence>
<keyword evidence="1" id="KW-0812">Transmembrane</keyword>
<evidence type="ECO:0000313" key="2">
    <source>
        <dbReference type="EMBL" id="SDE68232.1"/>
    </source>
</evidence>
<keyword evidence="3" id="KW-1185">Reference proteome</keyword>